<evidence type="ECO:0000313" key="1">
    <source>
        <dbReference type="EMBL" id="MCV9926306.1"/>
    </source>
</evidence>
<name>A0A9X3BXD4_9FLAO</name>
<protein>
    <submittedName>
        <fullName evidence="1">DUF1896 domain-containing protein</fullName>
    </submittedName>
</protein>
<dbReference type="EMBL" id="JAOZEW010000001">
    <property type="protein sequence ID" value="MCV9926306.1"/>
    <property type="molecule type" value="Genomic_DNA"/>
</dbReference>
<gene>
    <name evidence="1" type="ORF">OIU83_01475</name>
</gene>
<proteinExistence type="predicted"/>
<evidence type="ECO:0000313" key="2">
    <source>
        <dbReference type="Proteomes" id="UP001151079"/>
    </source>
</evidence>
<sequence>MENLLKEKLWFYIIHNNPDLMFTLQEGYLVTDYLNEKVNGVLSIIEEMQADNIPAYIIEEICLNLLTEDLKPSRFLYIKNLLEEEFEESYSDFQESGILTYEVINLIESCKPIFETIGFTKENEEDPTLRNTLIGQIADYLS</sequence>
<dbReference type="RefSeq" id="WP_264204506.1">
    <property type="nucleotide sequence ID" value="NZ_JAOZEW010000001.1"/>
</dbReference>
<accession>A0A9X3BXD4</accession>
<reference evidence="1" key="1">
    <citation type="submission" date="2022-10" db="EMBL/GenBank/DDBJ databases">
        <title>Two novel species of Flavobacterium.</title>
        <authorList>
            <person name="Liu Q."/>
            <person name="Xin Y.-H."/>
        </authorList>
    </citation>
    <scope>NUCLEOTIDE SEQUENCE</scope>
    <source>
        <strain evidence="1">LS1R49</strain>
    </source>
</reference>
<organism evidence="1 2">
    <name type="scientific">Flavobacterium shii</name>
    <dbReference type="NCBI Taxonomy" id="2987687"/>
    <lineage>
        <taxon>Bacteria</taxon>
        <taxon>Pseudomonadati</taxon>
        <taxon>Bacteroidota</taxon>
        <taxon>Flavobacteriia</taxon>
        <taxon>Flavobacteriales</taxon>
        <taxon>Flavobacteriaceae</taxon>
        <taxon>Flavobacterium</taxon>
    </lineage>
</organism>
<comment type="caution">
    <text evidence="1">The sequence shown here is derived from an EMBL/GenBank/DDBJ whole genome shotgun (WGS) entry which is preliminary data.</text>
</comment>
<dbReference type="Proteomes" id="UP001151079">
    <property type="component" value="Unassembled WGS sequence"/>
</dbReference>
<dbReference type="AlphaFoldDB" id="A0A9X3BXD4"/>
<keyword evidence="2" id="KW-1185">Reference proteome</keyword>